<dbReference type="OMA" id="WIFGYGE"/>
<dbReference type="Pfam" id="PF04752">
    <property type="entry name" value="ChaC"/>
    <property type="match status" value="1"/>
</dbReference>
<protein>
    <recommendedName>
        <fullName evidence="1">glutathione-specific gamma-glutamylcyclotransferase</fullName>
        <ecNumber evidence="1">4.3.2.7</ecNumber>
    </recommendedName>
</protein>
<keyword evidence="4" id="KW-1185">Reference proteome</keyword>
<dbReference type="GeneID" id="54781172"/>
<dbReference type="InterPro" id="IPR013024">
    <property type="entry name" value="GGCT-like"/>
</dbReference>
<proteinExistence type="predicted"/>
<organism evidence="3 4">
    <name type="scientific">Diutina rugosa</name>
    <name type="common">Yeast</name>
    <name type="synonym">Candida rugosa</name>
    <dbReference type="NCBI Taxonomy" id="5481"/>
    <lineage>
        <taxon>Eukaryota</taxon>
        <taxon>Fungi</taxon>
        <taxon>Dikarya</taxon>
        <taxon>Ascomycota</taxon>
        <taxon>Saccharomycotina</taxon>
        <taxon>Pichiomycetes</taxon>
        <taxon>Debaryomycetaceae</taxon>
        <taxon>Diutina</taxon>
    </lineage>
</organism>
<dbReference type="GO" id="GO:0006751">
    <property type="term" value="P:glutathione catabolic process"/>
    <property type="evidence" value="ECO:0007669"/>
    <property type="project" value="InterPro"/>
</dbReference>
<dbReference type="VEuPathDB" id="FungiDB:DIURU_002521"/>
<evidence type="ECO:0000313" key="4">
    <source>
        <dbReference type="Proteomes" id="UP000449547"/>
    </source>
</evidence>
<evidence type="ECO:0000256" key="1">
    <source>
        <dbReference type="ARBA" id="ARBA00012344"/>
    </source>
</evidence>
<dbReference type="OrthoDB" id="1933483at2759"/>
<dbReference type="InterPro" id="IPR006840">
    <property type="entry name" value="ChaC"/>
</dbReference>
<dbReference type="EC" id="4.3.2.7" evidence="1"/>
<dbReference type="PANTHER" id="PTHR12192">
    <property type="entry name" value="CATION TRANSPORT PROTEIN CHAC-RELATED"/>
    <property type="match status" value="1"/>
</dbReference>
<dbReference type="EMBL" id="SWFT01000070">
    <property type="protein sequence ID" value="KAA8903234.1"/>
    <property type="molecule type" value="Genomic_DNA"/>
</dbReference>
<gene>
    <name evidence="3" type="ORF">DIURU_002521</name>
</gene>
<evidence type="ECO:0000256" key="2">
    <source>
        <dbReference type="ARBA" id="ARBA00023239"/>
    </source>
</evidence>
<accession>A0A642UPT5</accession>
<dbReference type="CDD" id="cd06661">
    <property type="entry name" value="GGCT_like"/>
    <property type="match status" value="1"/>
</dbReference>
<dbReference type="Proteomes" id="UP000449547">
    <property type="component" value="Unassembled WGS sequence"/>
</dbReference>
<dbReference type="GO" id="GO:0005737">
    <property type="term" value="C:cytoplasm"/>
    <property type="evidence" value="ECO:0007669"/>
    <property type="project" value="TreeGrafter"/>
</dbReference>
<dbReference type="RefSeq" id="XP_034012687.1">
    <property type="nucleotide sequence ID" value="XM_034155182.1"/>
</dbReference>
<reference evidence="3 4" key="1">
    <citation type="submission" date="2019-07" db="EMBL/GenBank/DDBJ databases">
        <title>Genome assembly of two rare yeast pathogens: Diutina rugosa and Trichomonascus ciferrii.</title>
        <authorList>
            <person name="Mixao V."/>
            <person name="Saus E."/>
            <person name="Hansen A."/>
            <person name="Lass-Flor C."/>
            <person name="Gabaldon T."/>
        </authorList>
    </citation>
    <scope>NUCLEOTIDE SEQUENCE [LARGE SCALE GENOMIC DNA]</scope>
    <source>
        <strain evidence="3 4">CBS 613</strain>
    </source>
</reference>
<comment type="caution">
    <text evidence="3">The sequence shown here is derived from an EMBL/GenBank/DDBJ whole genome shotgun (WGS) entry which is preliminary data.</text>
</comment>
<dbReference type="PANTHER" id="PTHR12192:SF2">
    <property type="entry name" value="GLUTATHIONE-SPECIFIC GAMMA-GLUTAMYLCYCLOTRANSFERASE 2"/>
    <property type="match status" value="1"/>
</dbReference>
<sequence length="217" mass="24350">MTTDKGCWVIGYGSLMFKPPPHTAFRVEGFINGYIRRFWQSSSDHRGTPEAPGRVVTLVSLKDLQTHAQFAGHHVFESAKPLDQLVPSDLPVQAAAYYIEPQHVDEVREYLDVREQDGYTAHHIPFYVTQTSDLDHPALVQLDVDSETALPVIMSTIYIGTVENESFVGPESISDTANVIRKSKGPSGENVEYMDRLVEASPDKYLTELQQHVRALH</sequence>
<dbReference type="GO" id="GO:0061928">
    <property type="term" value="F:glutathione specific gamma-glutamylcyclotransferase activity"/>
    <property type="evidence" value="ECO:0007669"/>
    <property type="project" value="UniProtKB-EC"/>
</dbReference>
<dbReference type="AlphaFoldDB" id="A0A642UPT5"/>
<keyword evidence="2" id="KW-0456">Lyase</keyword>
<name>A0A642UPT5_DIURU</name>
<evidence type="ECO:0000313" key="3">
    <source>
        <dbReference type="EMBL" id="KAA8903234.1"/>
    </source>
</evidence>